<dbReference type="PANTHER" id="PTHR30069:SF29">
    <property type="entry name" value="HEMOGLOBIN AND HEMOGLOBIN-HAPTOGLOBIN-BINDING PROTEIN 1-RELATED"/>
    <property type="match status" value="1"/>
</dbReference>
<dbReference type="PANTHER" id="PTHR30069">
    <property type="entry name" value="TONB-DEPENDENT OUTER MEMBRANE RECEPTOR"/>
    <property type="match status" value="1"/>
</dbReference>
<gene>
    <name evidence="10" type="ORF">SBA5_490022</name>
</gene>
<dbReference type="Pfam" id="PF25183">
    <property type="entry name" value="OMP_b-brl_4"/>
    <property type="match status" value="1"/>
</dbReference>
<dbReference type="InterPro" id="IPR039426">
    <property type="entry name" value="TonB-dep_rcpt-like"/>
</dbReference>
<dbReference type="OrthoDB" id="97893at2"/>
<keyword evidence="4 8" id="KW-0812">Transmembrane</keyword>
<evidence type="ECO:0000256" key="1">
    <source>
        <dbReference type="ARBA" id="ARBA00004571"/>
    </source>
</evidence>
<evidence type="ECO:0000256" key="4">
    <source>
        <dbReference type="ARBA" id="ARBA00022692"/>
    </source>
</evidence>
<keyword evidence="7" id="KW-0998">Cell outer membrane</keyword>
<feature type="domain" description="TonB-dependent transporter Oar-like beta-barrel" evidence="9">
    <location>
        <begin position="274"/>
        <end position="1271"/>
    </location>
</feature>
<evidence type="ECO:0000256" key="7">
    <source>
        <dbReference type="ARBA" id="ARBA00023237"/>
    </source>
</evidence>
<dbReference type="InterPro" id="IPR036942">
    <property type="entry name" value="Beta-barrel_TonB_sf"/>
</dbReference>
<dbReference type="Gene3D" id="2.40.170.20">
    <property type="entry name" value="TonB-dependent receptor, beta-barrel domain"/>
    <property type="match status" value="1"/>
</dbReference>
<dbReference type="SUPFAM" id="SSF56935">
    <property type="entry name" value="Porins"/>
    <property type="match status" value="1"/>
</dbReference>
<accession>A0A2N9LPS4</accession>
<keyword evidence="2" id="KW-0813">Transport</keyword>
<dbReference type="GO" id="GO:0044718">
    <property type="term" value="P:siderophore transmembrane transport"/>
    <property type="evidence" value="ECO:0007669"/>
    <property type="project" value="TreeGrafter"/>
</dbReference>
<proteinExistence type="predicted"/>
<dbReference type="EMBL" id="OKRB01000107">
    <property type="protein sequence ID" value="SPE25240.1"/>
    <property type="molecule type" value="Genomic_DNA"/>
</dbReference>
<feature type="transmembrane region" description="Helical" evidence="8">
    <location>
        <begin position="20"/>
        <end position="40"/>
    </location>
</feature>
<keyword evidence="8" id="KW-1133">Transmembrane helix</keyword>
<dbReference type="InterPro" id="IPR057601">
    <property type="entry name" value="Oar-like_b-barrel"/>
</dbReference>
<dbReference type="Gene3D" id="2.60.40.1120">
    <property type="entry name" value="Carboxypeptidase-like, regulatory domain"/>
    <property type="match status" value="1"/>
</dbReference>
<dbReference type="InterPro" id="IPR008969">
    <property type="entry name" value="CarboxyPept-like_regulatory"/>
</dbReference>
<evidence type="ECO:0000313" key="11">
    <source>
        <dbReference type="Proteomes" id="UP000239735"/>
    </source>
</evidence>
<dbReference type="SUPFAM" id="SSF49464">
    <property type="entry name" value="Carboxypeptidase regulatory domain-like"/>
    <property type="match status" value="1"/>
</dbReference>
<evidence type="ECO:0000259" key="9">
    <source>
        <dbReference type="Pfam" id="PF25183"/>
    </source>
</evidence>
<dbReference type="GO" id="GO:0009279">
    <property type="term" value="C:cell outer membrane"/>
    <property type="evidence" value="ECO:0007669"/>
    <property type="project" value="UniProtKB-SubCell"/>
</dbReference>
<organism evidence="10 11">
    <name type="scientific">Candidatus Sulfuritelmatomonas gaucii</name>
    <dbReference type="NCBI Taxonomy" id="2043161"/>
    <lineage>
        <taxon>Bacteria</taxon>
        <taxon>Pseudomonadati</taxon>
        <taxon>Acidobacteriota</taxon>
        <taxon>Terriglobia</taxon>
        <taxon>Terriglobales</taxon>
        <taxon>Acidobacteriaceae</taxon>
        <taxon>Candidatus Sulfuritelmatomonas</taxon>
    </lineage>
</organism>
<evidence type="ECO:0000256" key="3">
    <source>
        <dbReference type="ARBA" id="ARBA00022452"/>
    </source>
</evidence>
<keyword evidence="6 8" id="KW-0472">Membrane</keyword>
<keyword evidence="10" id="KW-0675">Receptor</keyword>
<evidence type="ECO:0000313" key="10">
    <source>
        <dbReference type="EMBL" id="SPE25240.1"/>
    </source>
</evidence>
<evidence type="ECO:0000256" key="5">
    <source>
        <dbReference type="ARBA" id="ARBA00022729"/>
    </source>
</evidence>
<sequence length="1287" mass="135521">MRQAQQQISGTRTGGTQSRFFHFAAWSCAALLIAILLPSLGANAQLTGKGAITGTVTDSTGAVIPGADIAAMNDANGITTKTVSTSAGDYHFADLDPGIYTVTSTAKGFKTVVQKNIHVNAMESQAYNPMLPVAAAGMETITVSSAPPQLETSNAALGSTMEQETYSELPIEMGAYGSPDQRRATDFAYLMPGVQGNETNGNATTNTGVVNGSGSRGAASDVYVDGVPFVRAGGNGDPRYVWTAISVDAVEQFQVQTNGYSAAYEGQGVMNYTVKQGGSQQHGSIYEFFRNTALDTWGFFGKAPNPATGVPVKPVEHSNEYGVVLSGPLVPFGSWKQKVFYFGNYDGFRYSSANPTPITFPNAAEQGGDFSAYLGLSTPIKIYDPSSQAACTANSTDGFCRYQYGYGPGTGTGPAGNPKLTGTANVIPSSQFSTIAKNMQALLPKTGIGTGLQSNYIAPNQTGLSNWTTTDRIDYLVTSRDTLSFIAAIGRQASSNPVGQTTAGRNVGPVPFNYGQTYAPKTAVGIIEETHIFTPNLLNQVKWGYARYNGPTFNPNQAAAYAATAMGIGGLPAGQAQQTFPIVTFAGSNPPTNWGGTTANVTLAENYTALDAVQWNVGKHSFTFGGQVAWMLYNTISATGGTTPITLAASNTETAGISKGSYTVAANTGVAYASMLIGQIDKGSFTDYSLHPEYGARFRAISPYVQDDWKLNSKLTVNLGLRYDFFPTVTEVHNDASFFSPSLANPVTGLNGALAFTGHGSNTCNCATPVNNFYKNFGPRLGLAFQLDSKTVIRASYGVMFSHGDAVGGLASTIGTLGYAASPSFSSTNDQTVMPGLEAGGNGAIPTYTPATGVSSGAAYGTGFTKTSGYTGTPSAMTYDDPYLGSRAPEYINWSFGIQRQITNSMALTASYVGAEGHFEQTDSLTGRGFASDALDPQYLTLGPRLADTGTTATTVTADCSTYNLTCPGLSNYATNQPLSTILKPFPYQSVSDSFGYIGNSNYHALQAMLSTRTWHGLTFNANYAYSRIIDDGGTFRTGYPIPAGTLANHPSASYPADRIERTVSTSNQPQHFVATSVWDWAFGKTVLAENAVERAILGGFAFSGIFQTFSGSPLAVTASACQTNPALAQSSSSCAPTLNPNYTGTVRQNGKWGDGATWANFASTSYIVPSTGTSPGTVTGPFINPVSTVLNTTAAPAYTFGDSPRTAPYGLSGPGYYQLDLGLVRSFPLHITEATKLEFRADWYNITNHTQFSVASTVLGNSTFGTVTASPTLMRKSAQFSARISF</sequence>
<evidence type="ECO:0000256" key="6">
    <source>
        <dbReference type="ARBA" id="ARBA00023136"/>
    </source>
</evidence>
<dbReference type="Proteomes" id="UP000239735">
    <property type="component" value="Unassembled WGS sequence"/>
</dbReference>
<dbReference type="Gene3D" id="2.170.130.10">
    <property type="entry name" value="TonB-dependent receptor, plug domain"/>
    <property type="match status" value="1"/>
</dbReference>
<evidence type="ECO:0000256" key="2">
    <source>
        <dbReference type="ARBA" id="ARBA00022448"/>
    </source>
</evidence>
<evidence type="ECO:0000256" key="8">
    <source>
        <dbReference type="SAM" id="Phobius"/>
    </source>
</evidence>
<reference evidence="11" key="1">
    <citation type="submission" date="2018-02" db="EMBL/GenBank/DDBJ databases">
        <authorList>
            <person name="Hausmann B."/>
        </authorList>
    </citation>
    <scope>NUCLEOTIDE SEQUENCE [LARGE SCALE GENOMIC DNA]</scope>
    <source>
        <strain evidence="11">Peat soil MAG SbA5</strain>
    </source>
</reference>
<comment type="subcellular location">
    <subcellularLocation>
        <location evidence="1">Cell outer membrane</location>
        <topology evidence="1">Multi-pass membrane protein</topology>
    </subcellularLocation>
</comment>
<dbReference type="Pfam" id="PF13620">
    <property type="entry name" value="CarboxypepD_reg"/>
    <property type="match status" value="1"/>
</dbReference>
<keyword evidence="3" id="KW-1134">Transmembrane beta strand</keyword>
<dbReference type="InterPro" id="IPR037066">
    <property type="entry name" value="Plug_dom_sf"/>
</dbReference>
<keyword evidence="5" id="KW-0732">Signal</keyword>
<name>A0A2N9LPS4_9BACT</name>
<dbReference type="GO" id="GO:0015344">
    <property type="term" value="F:siderophore uptake transmembrane transporter activity"/>
    <property type="evidence" value="ECO:0007669"/>
    <property type="project" value="TreeGrafter"/>
</dbReference>
<protein>
    <submittedName>
        <fullName evidence="10">TonB-dependent receptor plug</fullName>
    </submittedName>
</protein>